<comment type="caution">
    <text evidence="1">The sequence shown here is derived from an EMBL/GenBank/DDBJ whole genome shotgun (WGS) entry which is preliminary data.</text>
</comment>
<keyword evidence="2" id="KW-1185">Reference proteome</keyword>
<accession>A0AAD8XW13</accession>
<dbReference type="EMBL" id="JATAAI010000038">
    <property type="protein sequence ID" value="KAK1734485.1"/>
    <property type="molecule type" value="Genomic_DNA"/>
</dbReference>
<reference evidence="1" key="1">
    <citation type="submission" date="2023-06" db="EMBL/GenBank/DDBJ databases">
        <title>Survivors Of The Sea: Transcriptome response of Skeletonema marinoi to long-term dormancy.</title>
        <authorList>
            <person name="Pinder M.I.M."/>
            <person name="Kourtchenko O."/>
            <person name="Robertson E.K."/>
            <person name="Larsson T."/>
            <person name="Maumus F."/>
            <person name="Osuna-Cruz C.M."/>
            <person name="Vancaester E."/>
            <person name="Stenow R."/>
            <person name="Vandepoele K."/>
            <person name="Ploug H."/>
            <person name="Bruchert V."/>
            <person name="Godhe A."/>
            <person name="Topel M."/>
        </authorList>
    </citation>
    <scope>NUCLEOTIDE SEQUENCE</scope>
    <source>
        <strain evidence="1">R05AC</strain>
    </source>
</reference>
<dbReference type="Gene3D" id="3.80.10.10">
    <property type="entry name" value="Ribonuclease Inhibitor"/>
    <property type="match status" value="1"/>
</dbReference>
<proteinExistence type="predicted"/>
<organism evidence="1 2">
    <name type="scientific">Skeletonema marinoi</name>
    <dbReference type="NCBI Taxonomy" id="267567"/>
    <lineage>
        <taxon>Eukaryota</taxon>
        <taxon>Sar</taxon>
        <taxon>Stramenopiles</taxon>
        <taxon>Ochrophyta</taxon>
        <taxon>Bacillariophyta</taxon>
        <taxon>Coscinodiscophyceae</taxon>
        <taxon>Thalassiosirophycidae</taxon>
        <taxon>Thalassiosirales</taxon>
        <taxon>Skeletonemataceae</taxon>
        <taxon>Skeletonema</taxon>
        <taxon>Skeletonema marinoi-dohrnii complex</taxon>
    </lineage>
</organism>
<dbReference type="SUPFAM" id="SSF52047">
    <property type="entry name" value="RNI-like"/>
    <property type="match status" value="1"/>
</dbReference>
<sequence>MPSSLQRLGSDELAHVFGFLPPEDIMRARLNKRMVEAAKKTIVPMTEFRVDDVREYNDLVAMSTALPNLQQIYFRRLNEDKYSDGDDPDEEEATDTANFITHDIEIISRFRKLRSLELVLTPLNGRYPFLFSFPLLHKLNITMCHHLKWDLEILEGLPLLKELSCCHLDSVTGNINSLRVLKDTLEKVTIRDCFEVQGNFMDLADFPRLKELDLFGTPVTGDIRDIGKQDFRTLELLTLPDGVYGGTGYEMQRISDAPDLAMAVYSIKKQRPTLLEDWHAVLSDDSPDWYDGIGSYDGYESTEPLCIRFVKAGSRVGYRWITGCCIHPCEVIWLDPEPQRESIDYETYIEAFQEIQLQVNIYRGFHQPPTEEEHNLLWASEGYVD</sequence>
<protein>
    <submittedName>
        <fullName evidence="1">Uncharacterized protein</fullName>
    </submittedName>
</protein>
<dbReference type="AlphaFoldDB" id="A0AAD8XW13"/>
<dbReference type="Proteomes" id="UP001224775">
    <property type="component" value="Unassembled WGS sequence"/>
</dbReference>
<name>A0AAD8XW13_9STRA</name>
<evidence type="ECO:0000313" key="2">
    <source>
        <dbReference type="Proteomes" id="UP001224775"/>
    </source>
</evidence>
<dbReference type="InterPro" id="IPR032675">
    <property type="entry name" value="LRR_dom_sf"/>
</dbReference>
<gene>
    <name evidence="1" type="ORF">QTG54_014733</name>
</gene>
<evidence type="ECO:0000313" key="1">
    <source>
        <dbReference type="EMBL" id="KAK1734485.1"/>
    </source>
</evidence>